<dbReference type="Proteomes" id="UP000807504">
    <property type="component" value="Unassembled WGS sequence"/>
</dbReference>
<evidence type="ECO:0000313" key="3">
    <source>
        <dbReference type="Proteomes" id="UP000807504"/>
    </source>
</evidence>
<feature type="transmembrane region" description="Helical" evidence="1">
    <location>
        <begin position="115"/>
        <end position="139"/>
    </location>
</feature>
<proteinExistence type="predicted"/>
<keyword evidence="1" id="KW-0472">Membrane</keyword>
<dbReference type="EMBL" id="JABXBU010000030">
    <property type="protein sequence ID" value="KAF8785570.1"/>
    <property type="molecule type" value="Genomic_DNA"/>
</dbReference>
<dbReference type="AlphaFoldDB" id="A0A8T0F832"/>
<evidence type="ECO:0000256" key="1">
    <source>
        <dbReference type="SAM" id="Phobius"/>
    </source>
</evidence>
<name>A0A8T0F832_ARGBR</name>
<sequence>MEVDQRKELDHVEIGTNDVDIHDSVASETVQYPQDWRSLHTIPQSVRAVDGPRIRSISSRQDSKESWKTILVKYEPAMDDSIPYRPTEVKRNVPNRPKKVRRKSFDSSVYDHLKMWLLIIVLITCIIIFMQIIIVWKLYSPVHSTS</sequence>
<keyword evidence="1" id="KW-1133">Transmembrane helix</keyword>
<keyword evidence="1" id="KW-0812">Transmembrane</keyword>
<protein>
    <submittedName>
        <fullName evidence="2">Uncharacterized protein</fullName>
    </submittedName>
</protein>
<comment type="caution">
    <text evidence="2">The sequence shown here is derived from an EMBL/GenBank/DDBJ whole genome shotgun (WGS) entry which is preliminary data.</text>
</comment>
<reference evidence="2" key="2">
    <citation type="submission" date="2020-06" db="EMBL/GenBank/DDBJ databases">
        <authorList>
            <person name="Sheffer M."/>
        </authorList>
    </citation>
    <scope>NUCLEOTIDE SEQUENCE</scope>
</reference>
<keyword evidence="3" id="KW-1185">Reference proteome</keyword>
<evidence type="ECO:0000313" key="2">
    <source>
        <dbReference type="EMBL" id="KAF8785570.1"/>
    </source>
</evidence>
<accession>A0A8T0F832</accession>
<organism evidence="2 3">
    <name type="scientific">Argiope bruennichi</name>
    <name type="common">Wasp spider</name>
    <name type="synonym">Aranea bruennichi</name>
    <dbReference type="NCBI Taxonomy" id="94029"/>
    <lineage>
        <taxon>Eukaryota</taxon>
        <taxon>Metazoa</taxon>
        <taxon>Ecdysozoa</taxon>
        <taxon>Arthropoda</taxon>
        <taxon>Chelicerata</taxon>
        <taxon>Arachnida</taxon>
        <taxon>Araneae</taxon>
        <taxon>Araneomorphae</taxon>
        <taxon>Entelegynae</taxon>
        <taxon>Araneoidea</taxon>
        <taxon>Araneidae</taxon>
        <taxon>Argiope</taxon>
    </lineage>
</organism>
<reference evidence="2" key="1">
    <citation type="journal article" date="2020" name="bioRxiv">
        <title>Chromosome-level reference genome of the European wasp spider Argiope bruennichi: a resource for studies on range expansion and evolutionary adaptation.</title>
        <authorList>
            <person name="Sheffer M.M."/>
            <person name="Hoppe A."/>
            <person name="Krehenwinkel H."/>
            <person name="Uhl G."/>
            <person name="Kuss A.W."/>
            <person name="Jensen L."/>
            <person name="Jensen C."/>
            <person name="Gillespie R.G."/>
            <person name="Hoff K.J."/>
            <person name="Prost S."/>
        </authorList>
    </citation>
    <scope>NUCLEOTIDE SEQUENCE</scope>
</reference>
<gene>
    <name evidence="2" type="ORF">HNY73_011088</name>
</gene>